<dbReference type="EMBL" id="KL597102">
    <property type="protein sequence ID" value="KER20036.1"/>
    <property type="molecule type" value="Genomic_DNA"/>
</dbReference>
<feature type="region of interest" description="Disordered" evidence="1">
    <location>
        <begin position="1"/>
        <end position="28"/>
    </location>
</feature>
<dbReference type="CTD" id="20325495"/>
<name>A0A074YZ16_OPIVI</name>
<dbReference type="RefSeq" id="XP_009176219.1">
    <property type="nucleotide sequence ID" value="XM_009177955.1"/>
</dbReference>
<protein>
    <submittedName>
        <fullName evidence="2">Uncharacterized protein</fullName>
    </submittedName>
</protein>
<evidence type="ECO:0000313" key="2">
    <source>
        <dbReference type="EMBL" id="KER20036.1"/>
    </source>
</evidence>
<gene>
    <name evidence="2" type="ORF">T265_11327</name>
</gene>
<dbReference type="GeneID" id="20325495"/>
<evidence type="ECO:0000313" key="3">
    <source>
        <dbReference type="Proteomes" id="UP000054324"/>
    </source>
</evidence>
<evidence type="ECO:0000256" key="1">
    <source>
        <dbReference type="SAM" id="MobiDB-lite"/>
    </source>
</evidence>
<proteinExistence type="predicted"/>
<dbReference type="Proteomes" id="UP000054324">
    <property type="component" value="Unassembled WGS sequence"/>
</dbReference>
<sequence>MGAVAGLNAKRFSSHGDGKDDGESGHSNRLEENVCGRIIGIGKEEKAEAHDVLISTLDVSFCAMECLPVGIFQGHYDLLVLRNDGAIEYVFSALFGILNYPLEQVGFGSGSIRPLFRCILPLAKLRPIHYFRPPTILNGIDVPPAIGDYERPLPSTA</sequence>
<dbReference type="KEGG" id="ovi:T265_11327"/>
<keyword evidence="3" id="KW-1185">Reference proteome</keyword>
<feature type="compositionally biased region" description="Basic and acidic residues" evidence="1">
    <location>
        <begin position="14"/>
        <end position="28"/>
    </location>
</feature>
<reference evidence="2 3" key="1">
    <citation type="submission" date="2013-11" db="EMBL/GenBank/DDBJ databases">
        <title>Opisthorchis viverrini - life in the bile duct.</title>
        <authorList>
            <person name="Young N.D."/>
            <person name="Nagarajan N."/>
            <person name="Lin S.J."/>
            <person name="Korhonen P.K."/>
            <person name="Jex A.R."/>
            <person name="Hall R.S."/>
            <person name="Safavi-Hemami H."/>
            <person name="Kaewkong W."/>
            <person name="Bertrand D."/>
            <person name="Gao S."/>
            <person name="Seet Q."/>
            <person name="Wongkham S."/>
            <person name="Teh B.T."/>
            <person name="Wongkham C."/>
            <person name="Intapan P.M."/>
            <person name="Maleewong W."/>
            <person name="Yang X."/>
            <person name="Hu M."/>
            <person name="Wang Z."/>
            <person name="Hofmann A."/>
            <person name="Sternberg P.W."/>
            <person name="Tan P."/>
            <person name="Wang J."/>
            <person name="Gasser R.B."/>
        </authorList>
    </citation>
    <scope>NUCLEOTIDE SEQUENCE [LARGE SCALE GENOMIC DNA]</scope>
</reference>
<accession>A0A074YZ16</accession>
<dbReference type="AlphaFoldDB" id="A0A074YZ16"/>
<organism evidence="2 3">
    <name type="scientific">Opisthorchis viverrini</name>
    <name type="common">Southeast Asian liver fluke</name>
    <dbReference type="NCBI Taxonomy" id="6198"/>
    <lineage>
        <taxon>Eukaryota</taxon>
        <taxon>Metazoa</taxon>
        <taxon>Spiralia</taxon>
        <taxon>Lophotrochozoa</taxon>
        <taxon>Platyhelminthes</taxon>
        <taxon>Trematoda</taxon>
        <taxon>Digenea</taxon>
        <taxon>Opisthorchiida</taxon>
        <taxon>Opisthorchiata</taxon>
        <taxon>Opisthorchiidae</taxon>
        <taxon>Opisthorchis</taxon>
    </lineage>
</organism>